<evidence type="ECO:0000256" key="1">
    <source>
        <dbReference type="ARBA" id="ARBA00022448"/>
    </source>
</evidence>
<comment type="caution">
    <text evidence="5">The sequence shown here is derived from an EMBL/GenBank/DDBJ whole genome shotgun (WGS) entry which is preliminary data.</text>
</comment>
<dbReference type="Pfam" id="PF00005">
    <property type="entry name" value="ABC_tran"/>
    <property type="match status" value="1"/>
</dbReference>
<dbReference type="EMBL" id="PNHK01000005">
    <property type="protein sequence ID" value="PMD04580.1"/>
    <property type="molecule type" value="Genomic_DNA"/>
</dbReference>
<organism evidence="5 6">
    <name type="scientific">Brevibacterium paucivorans</name>
    <dbReference type="NCBI Taxonomy" id="170994"/>
    <lineage>
        <taxon>Bacteria</taxon>
        <taxon>Bacillati</taxon>
        <taxon>Actinomycetota</taxon>
        <taxon>Actinomycetes</taxon>
        <taxon>Micrococcales</taxon>
        <taxon>Brevibacteriaceae</taxon>
        <taxon>Brevibacterium</taxon>
    </lineage>
</organism>
<dbReference type="GO" id="GO:0016887">
    <property type="term" value="F:ATP hydrolysis activity"/>
    <property type="evidence" value="ECO:0007669"/>
    <property type="project" value="InterPro"/>
</dbReference>
<proteinExistence type="predicted"/>
<dbReference type="RefSeq" id="WP_102239576.1">
    <property type="nucleotide sequence ID" value="NZ_PNHK01000005.1"/>
</dbReference>
<dbReference type="InterPro" id="IPR027417">
    <property type="entry name" value="P-loop_NTPase"/>
</dbReference>
<keyword evidence="1" id="KW-0813">Transport</keyword>
<dbReference type="SUPFAM" id="SSF52540">
    <property type="entry name" value="P-loop containing nucleoside triphosphate hydrolases"/>
    <property type="match status" value="1"/>
</dbReference>
<keyword evidence="3" id="KW-0067">ATP-binding</keyword>
<dbReference type="PANTHER" id="PTHR42939">
    <property type="entry name" value="ABC TRANSPORTER ATP-BINDING PROTEIN ALBC-RELATED"/>
    <property type="match status" value="1"/>
</dbReference>
<dbReference type="PANTHER" id="PTHR42939:SF1">
    <property type="entry name" value="ABC TRANSPORTER ATP-BINDING PROTEIN ALBC-RELATED"/>
    <property type="match status" value="1"/>
</dbReference>
<dbReference type="InterPro" id="IPR003439">
    <property type="entry name" value="ABC_transporter-like_ATP-bd"/>
</dbReference>
<evidence type="ECO:0000313" key="5">
    <source>
        <dbReference type="EMBL" id="PMD04580.1"/>
    </source>
</evidence>
<feature type="domain" description="ABC transporter" evidence="4">
    <location>
        <begin position="11"/>
        <end position="244"/>
    </location>
</feature>
<dbReference type="InterPro" id="IPR051782">
    <property type="entry name" value="ABC_Transporter_VariousFunc"/>
</dbReference>
<dbReference type="SMART" id="SM00382">
    <property type="entry name" value="AAA"/>
    <property type="match status" value="1"/>
</dbReference>
<name>A0A2N6VKB6_9MICO</name>
<gene>
    <name evidence="5" type="ORF">CJ199_11250</name>
</gene>
<dbReference type="InterPro" id="IPR003593">
    <property type="entry name" value="AAA+_ATPase"/>
</dbReference>
<protein>
    <submittedName>
        <fullName evidence="5">ABC transporter</fullName>
    </submittedName>
</protein>
<dbReference type="Gene3D" id="3.40.50.300">
    <property type="entry name" value="P-loop containing nucleotide triphosphate hydrolases"/>
    <property type="match status" value="1"/>
</dbReference>
<dbReference type="PROSITE" id="PS00211">
    <property type="entry name" value="ABC_TRANSPORTER_1"/>
    <property type="match status" value="1"/>
</dbReference>
<evidence type="ECO:0000256" key="2">
    <source>
        <dbReference type="ARBA" id="ARBA00022741"/>
    </source>
</evidence>
<dbReference type="GO" id="GO:0005524">
    <property type="term" value="F:ATP binding"/>
    <property type="evidence" value="ECO:0007669"/>
    <property type="project" value="UniProtKB-KW"/>
</dbReference>
<dbReference type="OrthoDB" id="3190580at2"/>
<accession>A0A2N6VKB6</accession>
<keyword evidence="2" id="KW-0547">Nucleotide-binding</keyword>
<evidence type="ECO:0000256" key="3">
    <source>
        <dbReference type="ARBA" id="ARBA00022840"/>
    </source>
</evidence>
<dbReference type="Proteomes" id="UP000235598">
    <property type="component" value="Unassembled WGS sequence"/>
</dbReference>
<reference evidence="5 6" key="1">
    <citation type="submission" date="2017-09" db="EMBL/GenBank/DDBJ databases">
        <title>Bacterial strain isolated from the female urinary microbiota.</title>
        <authorList>
            <person name="Thomas-White K."/>
            <person name="Kumar N."/>
            <person name="Forster S."/>
            <person name="Putonti C."/>
            <person name="Lawley T."/>
            <person name="Wolfe A.J."/>
        </authorList>
    </citation>
    <scope>NUCLEOTIDE SEQUENCE [LARGE SCALE GENOMIC DNA]</scope>
    <source>
        <strain evidence="5 6">UMB1301</strain>
    </source>
</reference>
<evidence type="ECO:0000259" key="4">
    <source>
        <dbReference type="PROSITE" id="PS50893"/>
    </source>
</evidence>
<dbReference type="InterPro" id="IPR017871">
    <property type="entry name" value="ABC_transporter-like_CS"/>
</dbReference>
<evidence type="ECO:0000313" key="6">
    <source>
        <dbReference type="Proteomes" id="UP000235598"/>
    </source>
</evidence>
<dbReference type="PROSITE" id="PS50893">
    <property type="entry name" value="ABC_TRANSPORTER_2"/>
    <property type="match status" value="1"/>
</dbReference>
<dbReference type="AlphaFoldDB" id="A0A2N6VKB6"/>
<sequence>MSLYSFPVVAVGIEGLSFSRSRSREVFESFSAHFEPGKTLLLGPNGAGKTTLIEILATVLRAQRGDISLVSSKGSISIKNDVRRYRQAVAWMPQHFSPVRGLTVEEHVQYVAWLHGAKSQETKPRATHACDLVGLDGMKTAPVTALSGGQKQRLGLAGVLATGADVLLLDEPTVALDPASRERFMEILRELPEDKTVILSTHQTDDVAQTFDHVAVLQSGNLQFQGSMHEFLQRGRVASEPELTVTNAHAEDIGRSYAAIIQREL</sequence>